<gene>
    <name evidence="4" type="ORF">OG994_15190</name>
</gene>
<keyword evidence="3" id="KW-0732">Signal</keyword>
<dbReference type="RefSeq" id="WP_328850075.1">
    <property type="nucleotide sequence ID" value="NZ_CP108084.1"/>
</dbReference>
<evidence type="ECO:0000256" key="3">
    <source>
        <dbReference type="SAM" id="SignalP"/>
    </source>
</evidence>
<dbReference type="SUPFAM" id="SSF63829">
    <property type="entry name" value="Calcium-dependent phosphotriesterase"/>
    <property type="match status" value="1"/>
</dbReference>
<proteinExistence type="predicted"/>
<sequence length="372" mass="38246">MRTLDGTRTWRIAVGAAVLAAVAVPTRAAAGPAPTPEPGRPVCEVRDGRLLEISGMVATDDGFVVVNDGADDEARRRIFFLDRECAVVRAVPYPSRPRDTEDLAVGPDGTLWVADVGDNDRSRTTVAVWRLAPGADRPELYRMSYPDGAHDAEAMLITGDGRPLIVTKFSATLYAPTTALRRGATVPLAKVGQVRLPGSTTSNPFGLLGRTVITGAAAAPDGSRVVLRTYADAFEFDVTGGDVVAALTRGTPRATPLPDEPQGESVAYSRDGRSLLTVSETAGQPPGTRPRILRYAVPSAAPSRPPSGPAGATPAAGGGTPAPAGHAGGDGGGTSTAALAAGGIGVVLLVLAGLLAALVVARRRPRRTSSTR</sequence>
<feature type="transmembrane region" description="Helical" evidence="2">
    <location>
        <begin position="337"/>
        <end position="361"/>
    </location>
</feature>
<keyword evidence="2" id="KW-0472">Membrane</keyword>
<dbReference type="Proteomes" id="UP001432190">
    <property type="component" value="Chromosome"/>
</dbReference>
<evidence type="ECO:0000313" key="4">
    <source>
        <dbReference type="EMBL" id="WUP47009.1"/>
    </source>
</evidence>
<organism evidence="4 5">
    <name type="scientific">Micromonospora globbae</name>
    <dbReference type="NCBI Taxonomy" id="1894969"/>
    <lineage>
        <taxon>Bacteria</taxon>
        <taxon>Bacillati</taxon>
        <taxon>Actinomycetota</taxon>
        <taxon>Actinomycetes</taxon>
        <taxon>Micromonosporales</taxon>
        <taxon>Micromonosporaceae</taxon>
        <taxon>Micromonospora</taxon>
    </lineage>
</organism>
<keyword evidence="2" id="KW-0812">Transmembrane</keyword>
<evidence type="ECO:0000256" key="1">
    <source>
        <dbReference type="SAM" id="MobiDB-lite"/>
    </source>
</evidence>
<dbReference type="EMBL" id="CP108084">
    <property type="protein sequence ID" value="WUP47009.1"/>
    <property type="molecule type" value="Genomic_DNA"/>
</dbReference>
<feature type="compositionally biased region" description="Gly residues" evidence="1">
    <location>
        <begin position="316"/>
        <end position="329"/>
    </location>
</feature>
<evidence type="ECO:0000313" key="5">
    <source>
        <dbReference type="Proteomes" id="UP001432190"/>
    </source>
</evidence>
<feature type="region of interest" description="Disordered" evidence="1">
    <location>
        <begin position="249"/>
        <end position="329"/>
    </location>
</feature>
<feature type="chain" id="PRO_5046213113" evidence="3">
    <location>
        <begin position="29"/>
        <end position="372"/>
    </location>
</feature>
<keyword evidence="2" id="KW-1133">Transmembrane helix</keyword>
<feature type="signal peptide" evidence="3">
    <location>
        <begin position="1"/>
        <end position="28"/>
    </location>
</feature>
<name>A0ABZ1RZD5_9ACTN</name>
<keyword evidence="5" id="KW-1185">Reference proteome</keyword>
<reference evidence="4" key="1">
    <citation type="submission" date="2022-10" db="EMBL/GenBank/DDBJ databases">
        <title>The complete genomes of actinobacterial strains from the NBC collection.</title>
        <authorList>
            <person name="Joergensen T.S."/>
            <person name="Alvarez Arevalo M."/>
            <person name="Sterndorff E.B."/>
            <person name="Faurdal D."/>
            <person name="Vuksanovic O."/>
            <person name="Mourched A.-S."/>
            <person name="Charusanti P."/>
            <person name="Shaw S."/>
            <person name="Blin K."/>
            <person name="Weber T."/>
        </authorList>
    </citation>
    <scope>NUCLEOTIDE SEQUENCE</scope>
    <source>
        <strain evidence="4">NBC_00256</strain>
    </source>
</reference>
<accession>A0ABZ1RZD5</accession>
<protein>
    <submittedName>
        <fullName evidence="4">Esterase-like activity of phytase family protein</fullName>
    </submittedName>
</protein>
<evidence type="ECO:0000256" key="2">
    <source>
        <dbReference type="SAM" id="Phobius"/>
    </source>
</evidence>